<name>A0ACC3NLZ0_9PEZI</name>
<proteinExistence type="predicted"/>
<evidence type="ECO:0000313" key="1">
    <source>
        <dbReference type="EMBL" id="KAK3719150.1"/>
    </source>
</evidence>
<reference evidence="1" key="1">
    <citation type="submission" date="2023-07" db="EMBL/GenBank/DDBJ databases">
        <title>Black Yeasts Isolated from many extreme environments.</title>
        <authorList>
            <person name="Coleine C."/>
            <person name="Stajich J.E."/>
            <person name="Selbmann L."/>
        </authorList>
    </citation>
    <scope>NUCLEOTIDE SEQUENCE</scope>
    <source>
        <strain evidence="1">CCFEE 5714</strain>
    </source>
</reference>
<dbReference type="EMBL" id="JAUTXU010000028">
    <property type="protein sequence ID" value="KAK3719150.1"/>
    <property type="molecule type" value="Genomic_DNA"/>
</dbReference>
<accession>A0ACC3NLZ0</accession>
<evidence type="ECO:0000313" key="2">
    <source>
        <dbReference type="Proteomes" id="UP001281147"/>
    </source>
</evidence>
<protein>
    <submittedName>
        <fullName evidence="1">Uncharacterized protein</fullName>
    </submittedName>
</protein>
<dbReference type="Proteomes" id="UP001281147">
    <property type="component" value="Unassembled WGS sequence"/>
</dbReference>
<comment type="caution">
    <text evidence="1">The sequence shown here is derived from an EMBL/GenBank/DDBJ whole genome shotgun (WGS) entry which is preliminary data.</text>
</comment>
<organism evidence="1 2">
    <name type="scientific">Vermiconidia calcicola</name>
    <dbReference type="NCBI Taxonomy" id="1690605"/>
    <lineage>
        <taxon>Eukaryota</taxon>
        <taxon>Fungi</taxon>
        <taxon>Dikarya</taxon>
        <taxon>Ascomycota</taxon>
        <taxon>Pezizomycotina</taxon>
        <taxon>Dothideomycetes</taxon>
        <taxon>Dothideomycetidae</taxon>
        <taxon>Mycosphaerellales</taxon>
        <taxon>Extremaceae</taxon>
        <taxon>Vermiconidia</taxon>
    </lineage>
</organism>
<keyword evidence="2" id="KW-1185">Reference proteome</keyword>
<gene>
    <name evidence="1" type="ORF">LTR37_004714</name>
</gene>
<sequence>MLAIVGASGKLGFATLTALLDSDMLKPEEIVCTTSSDPGNQKLEAARKRGVQARRAHWDDQESFEHAFQGCDKVFLISSSRIQKDFGDAPEGRGREADHYQALEAAKAAGVKHVYYTSLAFAKPSKSRVMKAHERTEGLYNESWPLYLGHFNFPGDDRTEIPVAGDSKISWTAIPDLGFATAKILSAPSDEWAGKTCYLSQSQSHTLEEVAEMVSKARGKETKVKVVDRSEHEKFYVEQRGMDEAYVKWWSKSFDALRDNECEIRDSTFEDIFAKSGSKPKTMEATITEMFSKA</sequence>